<reference evidence="15 16" key="1">
    <citation type="journal article" date="2021" name="Sci. Rep.">
        <title>Genome sequencing of the multicellular alga Astrephomene provides insights into convergent evolution of germ-soma differentiation.</title>
        <authorList>
            <person name="Yamashita S."/>
            <person name="Yamamoto K."/>
            <person name="Matsuzaki R."/>
            <person name="Suzuki S."/>
            <person name="Yamaguchi H."/>
            <person name="Hirooka S."/>
            <person name="Minakuchi Y."/>
            <person name="Miyagishima S."/>
            <person name="Kawachi M."/>
            <person name="Toyoda A."/>
            <person name="Nozaki H."/>
        </authorList>
    </citation>
    <scope>NUCLEOTIDE SEQUENCE [LARGE SCALE GENOMIC DNA]</scope>
    <source>
        <strain evidence="15 16">NIES-4017</strain>
    </source>
</reference>
<evidence type="ECO:0000259" key="14">
    <source>
        <dbReference type="Pfam" id="PF09405"/>
    </source>
</evidence>
<evidence type="ECO:0000256" key="3">
    <source>
        <dbReference type="ARBA" id="ARBA00009548"/>
    </source>
</evidence>
<feature type="region of interest" description="Disordered" evidence="13">
    <location>
        <begin position="1"/>
        <end position="322"/>
    </location>
</feature>
<evidence type="ECO:0000256" key="13">
    <source>
        <dbReference type="SAM" id="MobiDB-lite"/>
    </source>
</evidence>
<evidence type="ECO:0000256" key="6">
    <source>
        <dbReference type="ARBA" id="ARBA00022664"/>
    </source>
</evidence>
<protein>
    <recommendedName>
        <fullName evidence="14">Btz domain-containing protein</fullName>
    </recommendedName>
</protein>
<dbReference type="PANTHER" id="PTHR46837">
    <property type="entry name" value="PROTEIN MLN51 HOMOLOG"/>
    <property type="match status" value="1"/>
</dbReference>
<dbReference type="GO" id="GO:0035145">
    <property type="term" value="C:exon-exon junction complex"/>
    <property type="evidence" value="ECO:0007669"/>
    <property type="project" value="InterPro"/>
</dbReference>
<dbReference type="GO" id="GO:0006397">
    <property type="term" value="P:mRNA processing"/>
    <property type="evidence" value="ECO:0007669"/>
    <property type="project" value="UniProtKB-KW"/>
</dbReference>
<evidence type="ECO:0000256" key="11">
    <source>
        <dbReference type="ARBA" id="ARBA00023187"/>
    </source>
</evidence>
<comment type="subcellular location">
    <subcellularLocation>
        <location evidence="2">Cytoplasm</location>
    </subcellularLocation>
    <subcellularLocation>
        <location evidence="1">Nucleus</location>
    </subcellularLocation>
</comment>
<keyword evidence="8" id="KW-0810">Translation regulation</keyword>
<keyword evidence="9" id="KW-0694">RNA-binding</keyword>
<evidence type="ECO:0000256" key="7">
    <source>
        <dbReference type="ARBA" id="ARBA00022816"/>
    </source>
</evidence>
<dbReference type="Pfam" id="PF09405">
    <property type="entry name" value="Btz"/>
    <property type="match status" value="1"/>
</dbReference>
<dbReference type="GO" id="GO:0005737">
    <property type="term" value="C:cytoplasm"/>
    <property type="evidence" value="ECO:0007669"/>
    <property type="project" value="UniProtKB-SubCell"/>
</dbReference>
<dbReference type="GO" id="GO:0003729">
    <property type="term" value="F:mRNA binding"/>
    <property type="evidence" value="ECO:0007669"/>
    <property type="project" value="InterPro"/>
</dbReference>
<evidence type="ECO:0000313" key="15">
    <source>
        <dbReference type="EMBL" id="GFR48919.1"/>
    </source>
</evidence>
<dbReference type="GO" id="GO:0008380">
    <property type="term" value="P:RNA splicing"/>
    <property type="evidence" value="ECO:0007669"/>
    <property type="project" value="UniProtKB-KW"/>
</dbReference>
<keyword evidence="4" id="KW-0813">Transport</keyword>
<dbReference type="PANTHER" id="PTHR46837:SF5">
    <property type="entry name" value="PROTEIN MLN51 HOMOLOG"/>
    <property type="match status" value="1"/>
</dbReference>
<keyword evidence="5" id="KW-0963">Cytoplasm</keyword>
<dbReference type="InterPro" id="IPR044796">
    <property type="entry name" value="MLN51_plant"/>
</dbReference>
<feature type="domain" description="Btz" evidence="14">
    <location>
        <begin position="61"/>
        <end position="153"/>
    </location>
</feature>
<name>A0AAD3HPD6_9CHLO</name>
<evidence type="ECO:0000256" key="8">
    <source>
        <dbReference type="ARBA" id="ARBA00022845"/>
    </source>
</evidence>
<feature type="compositionally biased region" description="Basic and acidic residues" evidence="13">
    <location>
        <begin position="125"/>
        <end position="143"/>
    </location>
</feature>
<feature type="compositionally biased region" description="Acidic residues" evidence="13">
    <location>
        <begin position="147"/>
        <end position="156"/>
    </location>
</feature>
<proteinExistence type="inferred from homology"/>
<feature type="compositionally biased region" description="Acidic residues" evidence="13">
    <location>
        <begin position="70"/>
        <end position="82"/>
    </location>
</feature>
<accession>A0AAD3HPD6</accession>
<evidence type="ECO:0000256" key="2">
    <source>
        <dbReference type="ARBA" id="ARBA00004496"/>
    </source>
</evidence>
<dbReference type="GO" id="GO:0051028">
    <property type="term" value="P:mRNA transport"/>
    <property type="evidence" value="ECO:0007669"/>
    <property type="project" value="UniProtKB-KW"/>
</dbReference>
<keyword evidence="16" id="KW-1185">Reference proteome</keyword>
<dbReference type="GO" id="GO:0006417">
    <property type="term" value="P:regulation of translation"/>
    <property type="evidence" value="ECO:0007669"/>
    <property type="project" value="UniProtKB-KW"/>
</dbReference>
<evidence type="ECO:0000256" key="12">
    <source>
        <dbReference type="ARBA" id="ARBA00023242"/>
    </source>
</evidence>
<feature type="compositionally biased region" description="Gly residues" evidence="13">
    <location>
        <begin position="299"/>
        <end position="322"/>
    </location>
</feature>
<organism evidence="15 16">
    <name type="scientific">Astrephomene gubernaculifera</name>
    <dbReference type="NCBI Taxonomy" id="47775"/>
    <lineage>
        <taxon>Eukaryota</taxon>
        <taxon>Viridiplantae</taxon>
        <taxon>Chlorophyta</taxon>
        <taxon>core chlorophytes</taxon>
        <taxon>Chlorophyceae</taxon>
        <taxon>CS clade</taxon>
        <taxon>Chlamydomonadales</taxon>
        <taxon>Astrephomenaceae</taxon>
        <taxon>Astrephomene</taxon>
    </lineage>
</organism>
<comment type="caution">
    <text evidence="15">The sequence shown here is derived from an EMBL/GenBank/DDBJ whole genome shotgun (WGS) entry which is preliminary data.</text>
</comment>
<dbReference type="EMBL" id="BMAR01000027">
    <property type="protein sequence ID" value="GFR48919.1"/>
    <property type="molecule type" value="Genomic_DNA"/>
</dbReference>
<dbReference type="Proteomes" id="UP001054857">
    <property type="component" value="Unassembled WGS sequence"/>
</dbReference>
<keyword evidence="6" id="KW-0507">mRNA processing</keyword>
<comment type="similarity">
    <text evidence="3">Belongs to the CASC3 family.</text>
</comment>
<evidence type="ECO:0000256" key="4">
    <source>
        <dbReference type="ARBA" id="ARBA00022448"/>
    </source>
</evidence>
<keyword evidence="11" id="KW-0508">mRNA splicing</keyword>
<evidence type="ECO:0000256" key="1">
    <source>
        <dbReference type="ARBA" id="ARBA00004123"/>
    </source>
</evidence>
<dbReference type="GO" id="GO:0000184">
    <property type="term" value="P:nuclear-transcribed mRNA catabolic process, nonsense-mediated decay"/>
    <property type="evidence" value="ECO:0007669"/>
    <property type="project" value="UniProtKB-KW"/>
</dbReference>
<gene>
    <name evidence="15" type="ORF">Agub_g10869</name>
</gene>
<evidence type="ECO:0000256" key="10">
    <source>
        <dbReference type="ARBA" id="ARBA00023161"/>
    </source>
</evidence>
<evidence type="ECO:0000313" key="16">
    <source>
        <dbReference type="Proteomes" id="UP001054857"/>
    </source>
</evidence>
<dbReference type="AlphaFoldDB" id="A0AAD3HPD6"/>
<evidence type="ECO:0000256" key="9">
    <source>
        <dbReference type="ARBA" id="ARBA00022884"/>
    </source>
</evidence>
<keyword evidence="12" id="KW-0539">Nucleus</keyword>
<sequence length="322" mass="33368">MAEDQLDVRIPTRRRRASDDEAEEAEFHDAAEYAASIADSHGQEEEHGDAESAAEGRASEENAEVVGDQEVGETDDQPDDEDKGDKKKAKLREPFEVPTSGAFWLHDDRFGEELQAEPARPGNLADRKARSDTEGRWLHDKFSTLELGEDAADNDSDNAFSSFRRGGSGRGRGGRRGGDRAPYAASNRGRGRGGGFDGRDVAASAAGAIPSMEDAPEALPQRPARPRRAPAAAAAASSDDDRGAAAAPAAPFSSAAAAGRGRGRGAGRGRGERALSPEGDGGRGSADRAFPGTVSGLEATGGGRGYGRGRGGGRDAGGGRGE</sequence>
<feature type="non-terminal residue" evidence="15">
    <location>
        <position position="1"/>
    </location>
</feature>
<dbReference type="InterPro" id="IPR018545">
    <property type="entry name" value="Btz_dom"/>
</dbReference>
<evidence type="ECO:0000256" key="5">
    <source>
        <dbReference type="ARBA" id="ARBA00022490"/>
    </source>
</evidence>
<feature type="compositionally biased region" description="Low complexity" evidence="13">
    <location>
        <begin position="244"/>
        <end position="259"/>
    </location>
</feature>
<keyword evidence="10" id="KW-0866">Nonsense-mediated mRNA decay</keyword>
<keyword evidence="7" id="KW-0509">mRNA transport</keyword>